<dbReference type="InterPro" id="IPR035421">
    <property type="entry name" value="Terminase_6C"/>
</dbReference>
<accession>A0A7R8ZX28</accession>
<dbReference type="Pfam" id="PF17289">
    <property type="entry name" value="Terminase_6C"/>
    <property type="match status" value="1"/>
</dbReference>
<reference evidence="4" key="1">
    <citation type="submission" date="2020-11" db="EMBL/GenBank/DDBJ databases">
        <authorList>
            <person name="Tran Van P."/>
        </authorList>
    </citation>
    <scope>NUCLEOTIDE SEQUENCE</scope>
</reference>
<keyword evidence="1" id="KW-1188">Viral release from host cell</keyword>
<dbReference type="EMBL" id="OB671488">
    <property type="protein sequence ID" value="CAD7235157.1"/>
    <property type="molecule type" value="Genomic_DNA"/>
</dbReference>
<sequence>MAGMIDAQNKREQAFALYRLGIYSAQEICEQTGTNYNTFMSWKRRGGWDELPGLKRAQLTLDAELCRLYEKPEKTDRDIKLIQVLGEEQRKNAITEKKLESYGGGYQANDADFNPKLRKRGRKPNKVKNHLEPEQVEALEADFLAGCEKYGHQLVWYKAKTHRIRNILKSRQIGATYHFAHEAAVDAFKTGDNQIFLSASRAQAEIFRAYIVAFVNSVTGVELKGNPIILSNGAELHFLSTSSQSAQGYHGHVYIDEYFWIRDFEKLRKVASGMASQKKWRQTYISTPSTLSHPAYTYWSGEHFNKGRPKAHHITLDISHKALQKGRLDPDGQWRQVITIFDAERQGYDLFDVEQLKIEYSPDEFRQLFECVFIDDAASVFKFETLKRAAIDSLAKWPDYDPEAERPYGDKPVWLGYDPSRTTDAASCVVVAPPDQPGGKFRILEKYSWHGMTFEYQAKQIENLTERFNVKEIGIDVTGMGDGVFERVQGFFRRAKAIHYSPATKAELVTKGIDVFENKRIEYDAGWTDLMKAFLTIYATSTENGTVTYKAKRTAETGHADVAKPEAVSGGIAGLLGYLDSFWNGEYYDTPLSLDGLVNARTVMPWHESAMDVKRQILTSTVEITRPDMIRLSDVENAIEDFLWSGNYYLLREYALSGRLLRLSHQPALYVRRRKRPDEYCWLKNGIINSKYPRGRIIHVKRYDPRQEVYGMPMYLSAMNHAFLNKSSVVFRRKYIDNGGHMGYILYLSSKTIEDETVEDIEDAMYDTTGDVGNLLIHDPDGSDGDLKLIKLSEITNKDDFFNLQNLTRDGVAAIHRVPPQLMGVMPANVGGFGSPVEAVQVFARNEIVPLQTNVLNPINEAVGFELLRFKDYRIAGENAE</sequence>
<dbReference type="Gene3D" id="3.40.50.300">
    <property type="entry name" value="P-loop containing nucleotide triphosphate hydrolases"/>
    <property type="match status" value="1"/>
</dbReference>
<evidence type="ECO:0000256" key="1">
    <source>
        <dbReference type="ARBA" id="ARBA00022612"/>
    </source>
</evidence>
<dbReference type="Gene3D" id="3.30.420.240">
    <property type="match status" value="1"/>
</dbReference>
<evidence type="ECO:0000259" key="2">
    <source>
        <dbReference type="Pfam" id="PF06056"/>
    </source>
</evidence>
<dbReference type="Pfam" id="PF06056">
    <property type="entry name" value="Terminase_5"/>
    <property type="match status" value="1"/>
</dbReference>
<feature type="domain" description="Terminase large subunit gp17-like C-terminal" evidence="3">
    <location>
        <begin position="416"/>
        <end position="563"/>
    </location>
</feature>
<evidence type="ECO:0000259" key="3">
    <source>
        <dbReference type="Pfam" id="PF17289"/>
    </source>
</evidence>
<feature type="domain" description="Terminase ATPase subunit N-terminal" evidence="2">
    <location>
        <begin position="11"/>
        <end position="65"/>
    </location>
</feature>
<proteinExistence type="predicted"/>
<name>A0A7R8ZX28_9CRUS</name>
<dbReference type="Pfam" id="PF04860">
    <property type="entry name" value="Phage_portal"/>
    <property type="match status" value="1"/>
</dbReference>
<dbReference type="OrthoDB" id="10267026at2759"/>
<evidence type="ECO:0008006" key="5">
    <source>
        <dbReference type="Google" id="ProtNLM"/>
    </source>
</evidence>
<evidence type="ECO:0000313" key="4">
    <source>
        <dbReference type="EMBL" id="CAD7235157.1"/>
    </source>
</evidence>
<organism evidence="4">
    <name type="scientific">Cyprideis torosa</name>
    <dbReference type="NCBI Taxonomy" id="163714"/>
    <lineage>
        <taxon>Eukaryota</taxon>
        <taxon>Metazoa</taxon>
        <taxon>Ecdysozoa</taxon>
        <taxon>Arthropoda</taxon>
        <taxon>Crustacea</taxon>
        <taxon>Oligostraca</taxon>
        <taxon>Ostracoda</taxon>
        <taxon>Podocopa</taxon>
        <taxon>Podocopida</taxon>
        <taxon>Cytherocopina</taxon>
        <taxon>Cytheroidea</taxon>
        <taxon>Cytherideidae</taxon>
        <taxon>Cyprideis</taxon>
    </lineage>
</organism>
<dbReference type="InterPro" id="IPR027417">
    <property type="entry name" value="P-loop_NTPase"/>
</dbReference>
<gene>
    <name evidence="4" type="ORF">CTOB1V02_LOCUS12973</name>
</gene>
<protein>
    <recommendedName>
        <fullName evidence="5">Terminase</fullName>
    </recommendedName>
</protein>
<dbReference type="AlphaFoldDB" id="A0A7R8ZX28"/>
<dbReference type="InterPro" id="IPR010332">
    <property type="entry name" value="ATPase_terminase-su_N"/>
</dbReference>
<dbReference type="Pfam" id="PF03237">
    <property type="entry name" value="Terminase_6N"/>
    <property type="match status" value="1"/>
</dbReference>
<dbReference type="InterPro" id="IPR006944">
    <property type="entry name" value="Phage/GTA_portal"/>
</dbReference>